<feature type="transmembrane region" description="Helical" evidence="1">
    <location>
        <begin position="12"/>
        <end position="29"/>
    </location>
</feature>
<reference evidence="3" key="1">
    <citation type="submission" date="2016-10" db="EMBL/GenBank/DDBJ databases">
        <authorList>
            <person name="Varghese N."/>
            <person name="Submissions S."/>
        </authorList>
    </citation>
    <scope>NUCLEOTIDE SEQUENCE [LARGE SCALE GENOMIC DNA]</scope>
    <source>
        <strain evidence="3">CGMCC 1.3703</strain>
    </source>
</reference>
<dbReference type="Proteomes" id="UP000198860">
    <property type="component" value="Unassembled WGS sequence"/>
</dbReference>
<feature type="transmembrane region" description="Helical" evidence="1">
    <location>
        <begin position="133"/>
        <end position="153"/>
    </location>
</feature>
<proteinExistence type="predicted"/>
<organism evidence="2 3">
    <name type="scientific">Halobacillus aidingensis</name>
    <dbReference type="NCBI Taxonomy" id="240303"/>
    <lineage>
        <taxon>Bacteria</taxon>
        <taxon>Bacillati</taxon>
        <taxon>Bacillota</taxon>
        <taxon>Bacilli</taxon>
        <taxon>Bacillales</taxon>
        <taxon>Bacillaceae</taxon>
        <taxon>Halobacillus</taxon>
    </lineage>
</organism>
<evidence type="ECO:0000313" key="2">
    <source>
        <dbReference type="EMBL" id="SDO33802.1"/>
    </source>
</evidence>
<keyword evidence="3" id="KW-1185">Reference proteome</keyword>
<dbReference type="OrthoDB" id="1730091at2"/>
<dbReference type="NCBIfam" id="NF041644">
    <property type="entry name" value="CBO0543_fam"/>
    <property type="match status" value="1"/>
</dbReference>
<evidence type="ECO:0000313" key="3">
    <source>
        <dbReference type="Proteomes" id="UP000198860"/>
    </source>
</evidence>
<feature type="transmembrane region" description="Helical" evidence="1">
    <location>
        <begin position="41"/>
        <end position="58"/>
    </location>
</feature>
<dbReference type="InterPro" id="IPR048147">
    <property type="entry name" value="CBO0543-like"/>
</dbReference>
<name>A0A1H0IR60_HALAD</name>
<dbReference type="AlphaFoldDB" id="A0A1H0IR60"/>
<keyword evidence="1" id="KW-1133">Transmembrane helix</keyword>
<sequence>MGIIDFMEWWEMYLLLVIVVWILFAYRFVDWKQVGKQYPTILFFIAVNMTYNFLYYNHTLWAFRGVTMEWLNHSIINMAFTFFICPIGLIIYLQRIPKNRSNQFVYITVWIAFYTVIEWLFSLKGMYVYDHGWNNWLNIPLNAVLFLVLYLHYRNPVRGLLVSLPIVVLFYVFFSFPLDSLK</sequence>
<dbReference type="RefSeq" id="WP_089651570.1">
    <property type="nucleotide sequence ID" value="NZ_FNIZ01000004.1"/>
</dbReference>
<feature type="transmembrane region" description="Helical" evidence="1">
    <location>
        <begin position="70"/>
        <end position="92"/>
    </location>
</feature>
<gene>
    <name evidence="2" type="ORF">SAMN05421677_104160</name>
</gene>
<dbReference type="STRING" id="240303.SAMN05421677_104160"/>
<dbReference type="EMBL" id="FNIZ01000004">
    <property type="protein sequence ID" value="SDO33802.1"/>
    <property type="molecule type" value="Genomic_DNA"/>
</dbReference>
<evidence type="ECO:0000256" key="1">
    <source>
        <dbReference type="SAM" id="Phobius"/>
    </source>
</evidence>
<feature type="transmembrane region" description="Helical" evidence="1">
    <location>
        <begin position="160"/>
        <end position="178"/>
    </location>
</feature>
<feature type="transmembrane region" description="Helical" evidence="1">
    <location>
        <begin position="104"/>
        <end position="121"/>
    </location>
</feature>
<accession>A0A1H0IR60</accession>
<keyword evidence="1" id="KW-0812">Transmembrane</keyword>
<protein>
    <submittedName>
        <fullName evidence="2">Uncharacterized protein</fullName>
    </submittedName>
</protein>
<keyword evidence="1" id="KW-0472">Membrane</keyword>